<dbReference type="SUPFAM" id="SSF51735">
    <property type="entry name" value="NAD(P)-binding Rossmann-fold domains"/>
    <property type="match status" value="1"/>
</dbReference>
<organism evidence="2 3">
    <name type="scientific">Amaricoccus macauensis</name>
    <dbReference type="NCBI Taxonomy" id="57001"/>
    <lineage>
        <taxon>Bacteria</taxon>
        <taxon>Pseudomonadati</taxon>
        <taxon>Pseudomonadota</taxon>
        <taxon>Alphaproteobacteria</taxon>
        <taxon>Rhodobacterales</taxon>
        <taxon>Paracoccaceae</taxon>
        <taxon>Amaricoccus</taxon>
    </lineage>
</organism>
<dbReference type="PANTHER" id="PTHR43677:SF4">
    <property type="entry name" value="QUINONE OXIDOREDUCTASE-LIKE PROTEIN 2"/>
    <property type="match status" value="1"/>
</dbReference>
<dbReference type="AlphaFoldDB" id="A0A840SWG5"/>
<dbReference type="Proteomes" id="UP000549457">
    <property type="component" value="Unassembled WGS sequence"/>
</dbReference>
<dbReference type="Pfam" id="PF08240">
    <property type="entry name" value="ADH_N"/>
    <property type="match status" value="1"/>
</dbReference>
<reference evidence="2 3" key="1">
    <citation type="submission" date="2020-08" db="EMBL/GenBank/DDBJ databases">
        <title>Genomic Encyclopedia of Type Strains, Phase IV (KMG-IV): sequencing the most valuable type-strain genomes for metagenomic binning, comparative biology and taxonomic classification.</title>
        <authorList>
            <person name="Goeker M."/>
        </authorList>
    </citation>
    <scope>NUCLEOTIDE SEQUENCE [LARGE SCALE GENOMIC DNA]</scope>
    <source>
        <strain evidence="2 3">DSM 101730</strain>
    </source>
</reference>
<accession>A0A840SWG5</accession>
<evidence type="ECO:0000259" key="1">
    <source>
        <dbReference type="SMART" id="SM00829"/>
    </source>
</evidence>
<dbReference type="InterPro" id="IPR036291">
    <property type="entry name" value="NAD(P)-bd_dom_sf"/>
</dbReference>
<name>A0A840SWG5_9RHOB</name>
<comment type="caution">
    <text evidence="2">The sequence shown here is derived from an EMBL/GenBank/DDBJ whole genome shotgun (WGS) entry which is preliminary data.</text>
</comment>
<dbReference type="EMBL" id="JACHFM010000003">
    <property type="protein sequence ID" value="MBB5223452.1"/>
    <property type="molecule type" value="Genomic_DNA"/>
</dbReference>
<feature type="domain" description="Enoyl reductase (ER)" evidence="1">
    <location>
        <begin position="15"/>
        <end position="321"/>
    </location>
</feature>
<keyword evidence="2" id="KW-0560">Oxidoreductase</keyword>
<dbReference type="InterPro" id="IPR013154">
    <property type="entry name" value="ADH-like_N"/>
</dbReference>
<dbReference type="Pfam" id="PF00107">
    <property type="entry name" value="ADH_zinc_N"/>
    <property type="match status" value="1"/>
</dbReference>
<gene>
    <name evidence="2" type="ORF">HNP73_003399</name>
</gene>
<dbReference type="InterPro" id="IPR020843">
    <property type="entry name" value="ER"/>
</dbReference>
<dbReference type="Gene3D" id="3.40.50.720">
    <property type="entry name" value="NAD(P)-binding Rossmann-like Domain"/>
    <property type="match status" value="1"/>
</dbReference>
<evidence type="ECO:0000313" key="2">
    <source>
        <dbReference type="EMBL" id="MBB5223452.1"/>
    </source>
</evidence>
<dbReference type="PANTHER" id="PTHR43677">
    <property type="entry name" value="SHORT-CHAIN DEHYDROGENASE/REDUCTASE"/>
    <property type="match status" value="1"/>
</dbReference>
<dbReference type="Gene3D" id="3.90.180.10">
    <property type="entry name" value="Medium-chain alcohol dehydrogenases, catalytic domain"/>
    <property type="match status" value="1"/>
</dbReference>
<dbReference type="InterPro" id="IPR051397">
    <property type="entry name" value="Zn-ADH-like_protein"/>
</dbReference>
<dbReference type="CDD" id="cd08241">
    <property type="entry name" value="QOR1"/>
    <property type="match status" value="1"/>
</dbReference>
<dbReference type="GO" id="GO:0003960">
    <property type="term" value="F:quinone reductase (NADPH) activity"/>
    <property type="evidence" value="ECO:0007669"/>
    <property type="project" value="UniProtKB-EC"/>
</dbReference>
<sequence length="325" mass="33596">MSTEMMQAMVVAAPGAPLTAVQTRVPVPGPGEVLVRVRACGLNFADTLLVAGKYQVRPEMPFAPGMEIAGVVEQVGEGVTRLPLGARVAAYAGYGGLAEWAVVPADRCAVVPEGMPDTVAAGFLIAYGTSHIALGWVAKLRPGETLLVLGASGGVGLTAVELGARMGARVIAVARGPERQAIAERAGASVLLDASADIRAEVKALGGADVVYDPVGGELAEAALRATRPRARILPIGFASGGVPQYPANLLLVKDLSVLGVHFGAWADHSPEAVRGCFETLFAWWRLGRLAPHVSNVLPLAEAEAGLDLLRRRQATGKVVVEIAG</sequence>
<evidence type="ECO:0000313" key="3">
    <source>
        <dbReference type="Proteomes" id="UP000549457"/>
    </source>
</evidence>
<dbReference type="SMART" id="SM00829">
    <property type="entry name" value="PKS_ER"/>
    <property type="match status" value="1"/>
</dbReference>
<dbReference type="SUPFAM" id="SSF50129">
    <property type="entry name" value="GroES-like"/>
    <property type="match status" value="1"/>
</dbReference>
<dbReference type="EC" id="1.6.5.5" evidence="2"/>
<dbReference type="InterPro" id="IPR013149">
    <property type="entry name" value="ADH-like_C"/>
</dbReference>
<keyword evidence="3" id="KW-1185">Reference proteome</keyword>
<proteinExistence type="predicted"/>
<dbReference type="InterPro" id="IPR011032">
    <property type="entry name" value="GroES-like_sf"/>
</dbReference>
<protein>
    <submittedName>
        <fullName evidence="2">NADPH2:quinone reductase</fullName>
        <ecNumber evidence="2">1.6.5.5</ecNumber>
    </submittedName>
</protein>